<gene>
    <name evidence="1" type="ORF">ANCCEY_13586</name>
</gene>
<protein>
    <submittedName>
        <fullName evidence="1">Uncharacterized protein</fullName>
    </submittedName>
</protein>
<proteinExistence type="predicted"/>
<dbReference type="EMBL" id="KE125716">
    <property type="protein sequence ID" value="EPB67322.1"/>
    <property type="molecule type" value="Genomic_DNA"/>
</dbReference>
<reference evidence="1 2" key="1">
    <citation type="submission" date="2013-05" db="EMBL/GenBank/DDBJ databases">
        <title>Draft genome of the parasitic nematode Anyclostoma ceylanicum.</title>
        <authorList>
            <person name="Mitreva M."/>
        </authorList>
    </citation>
    <scope>NUCLEOTIDE SEQUENCE [LARGE SCALE GENOMIC DNA]</scope>
</reference>
<dbReference type="Proteomes" id="UP000054495">
    <property type="component" value="Unassembled WGS sequence"/>
</dbReference>
<evidence type="ECO:0000313" key="2">
    <source>
        <dbReference type="Proteomes" id="UP000054495"/>
    </source>
</evidence>
<dbReference type="InterPro" id="IPR036397">
    <property type="entry name" value="RNaseH_sf"/>
</dbReference>
<keyword evidence="2" id="KW-1185">Reference proteome</keyword>
<dbReference type="AlphaFoldDB" id="A0A0D6LI94"/>
<dbReference type="Gene3D" id="3.30.420.10">
    <property type="entry name" value="Ribonuclease H-like superfamily/Ribonuclease H"/>
    <property type="match status" value="1"/>
</dbReference>
<dbReference type="GO" id="GO:0003676">
    <property type="term" value="F:nucleic acid binding"/>
    <property type="evidence" value="ECO:0007669"/>
    <property type="project" value="InterPro"/>
</dbReference>
<evidence type="ECO:0000313" key="1">
    <source>
        <dbReference type="EMBL" id="EPB67322.1"/>
    </source>
</evidence>
<sequence>MCTTCSADIDRRADKALCLLTLKRTHARLEFLIIGAEKWILSSNVHRCVQRVDKGANAEDVPEPNVHANKLCSAFGGAYTESNTGSHSPKDIADAYIEQRRNLKANLENALPQLHGVYFQHCNARQQITRTSKAELMKALSDYHLFPMSKGRDFQTRDDIKKALEQFFHD</sequence>
<organism evidence="1 2">
    <name type="scientific">Ancylostoma ceylanicum</name>
    <dbReference type="NCBI Taxonomy" id="53326"/>
    <lineage>
        <taxon>Eukaryota</taxon>
        <taxon>Metazoa</taxon>
        <taxon>Ecdysozoa</taxon>
        <taxon>Nematoda</taxon>
        <taxon>Chromadorea</taxon>
        <taxon>Rhabditida</taxon>
        <taxon>Rhabditina</taxon>
        <taxon>Rhabditomorpha</taxon>
        <taxon>Strongyloidea</taxon>
        <taxon>Ancylostomatidae</taxon>
        <taxon>Ancylostomatinae</taxon>
        <taxon>Ancylostoma</taxon>
    </lineage>
</organism>
<accession>A0A0D6LI94</accession>
<name>A0A0D6LI94_9BILA</name>